<evidence type="ECO:0000313" key="6">
    <source>
        <dbReference type="Proteomes" id="UP000465302"/>
    </source>
</evidence>
<evidence type="ECO:0000259" key="4">
    <source>
        <dbReference type="PROSITE" id="PS50949"/>
    </source>
</evidence>
<dbReference type="GO" id="GO:0003677">
    <property type="term" value="F:DNA binding"/>
    <property type="evidence" value="ECO:0007669"/>
    <property type="project" value="UniProtKB-KW"/>
</dbReference>
<sequence length="105" mass="11237">MSDQLCAQILAGVSDGRLRPGTRLPTVRALAARTNLAVNTVARAYGELLAAGVIETRGYLGTFVACVDTSESALVEEAHIYVRLARTLGIKKAEALQYVEAAFRD</sequence>
<proteinExistence type="predicted"/>
<dbReference type="PANTHER" id="PTHR38445:SF9">
    <property type="entry name" value="HTH-TYPE TRANSCRIPTIONAL REPRESSOR YTRA"/>
    <property type="match status" value="1"/>
</dbReference>
<accession>A0A7I9W090</accession>
<dbReference type="SUPFAM" id="SSF46785">
    <property type="entry name" value="Winged helix' DNA-binding domain"/>
    <property type="match status" value="1"/>
</dbReference>
<keyword evidence="3" id="KW-0804">Transcription</keyword>
<organism evidence="5 6">
    <name type="scientific">Mycolicibacterium agri</name>
    <name type="common">Mycobacterium agri</name>
    <dbReference type="NCBI Taxonomy" id="36811"/>
    <lineage>
        <taxon>Bacteria</taxon>
        <taxon>Bacillati</taxon>
        <taxon>Actinomycetota</taxon>
        <taxon>Actinomycetes</taxon>
        <taxon>Mycobacteriales</taxon>
        <taxon>Mycobacteriaceae</taxon>
        <taxon>Mycolicibacterium</taxon>
    </lineage>
</organism>
<dbReference type="SMART" id="SM00345">
    <property type="entry name" value="HTH_GNTR"/>
    <property type="match status" value="1"/>
</dbReference>
<dbReference type="Pfam" id="PF00392">
    <property type="entry name" value="GntR"/>
    <property type="match status" value="1"/>
</dbReference>
<dbReference type="RefSeq" id="WP_308494429.1">
    <property type="nucleotide sequence ID" value="NZ_BLKS01000001.1"/>
</dbReference>
<dbReference type="GO" id="GO:0003700">
    <property type="term" value="F:DNA-binding transcription factor activity"/>
    <property type="evidence" value="ECO:0007669"/>
    <property type="project" value="InterPro"/>
</dbReference>
<dbReference type="PANTHER" id="PTHR38445">
    <property type="entry name" value="HTH-TYPE TRANSCRIPTIONAL REPRESSOR YTRA"/>
    <property type="match status" value="1"/>
</dbReference>
<name>A0A7I9W090_MYCAG</name>
<dbReference type="AlphaFoldDB" id="A0A7I9W090"/>
<dbReference type="InterPro" id="IPR036390">
    <property type="entry name" value="WH_DNA-bd_sf"/>
</dbReference>
<protein>
    <submittedName>
        <fullName evidence="5">GntR family transcriptional regulator</fullName>
    </submittedName>
</protein>
<evidence type="ECO:0000313" key="5">
    <source>
        <dbReference type="EMBL" id="GFG50656.1"/>
    </source>
</evidence>
<comment type="caution">
    <text evidence="5">The sequence shown here is derived from an EMBL/GenBank/DDBJ whole genome shotgun (WGS) entry which is preliminary data.</text>
</comment>
<dbReference type="Gene3D" id="1.10.10.10">
    <property type="entry name" value="Winged helix-like DNA-binding domain superfamily/Winged helix DNA-binding domain"/>
    <property type="match status" value="1"/>
</dbReference>
<keyword evidence="2" id="KW-0238">DNA-binding</keyword>
<dbReference type="InterPro" id="IPR000524">
    <property type="entry name" value="Tscrpt_reg_HTH_GntR"/>
</dbReference>
<evidence type="ECO:0000256" key="3">
    <source>
        <dbReference type="ARBA" id="ARBA00023163"/>
    </source>
</evidence>
<gene>
    <name evidence="5" type="ORF">MAGR_20970</name>
</gene>
<dbReference type="CDD" id="cd07377">
    <property type="entry name" value="WHTH_GntR"/>
    <property type="match status" value="1"/>
</dbReference>
<dbReference type="PROSITE" id="PS50949">
    <property type="entry name" value="HTH_GNTR"/>
    <property type="match status" value="1"/>
</dbReference>
<feature type="domain" description="HTH gntR-type" evidence="4">
    <location>
        <begin position="1"/>
        <end position="67"/>
    </location>
</feature>
<reference evidence="5 6" key="1">
    <citation type="journal article" date="2019" name="Emerg. Microbes Infect.">
        <title>Comprehensive subspecies identification of 175 nontuberculous mycobacteria species based on 7547 genomic profiles.</title>
        <authorList>
            <person name="Matsumoto Y."/>
            <person name="Kinjo T."/>
            <person name="Motooka D."/>
            <person name="Nabeya D."/>
            <person name="Jung N."/>
            <person name="Uechi K."/>
            <person name="Horii T."/>
            <person name="Iida T."/>
            <person name="Fujita J."/>
            <person name="Nakamura S."/>
        </authorList>
    </citation>
    <scope>NUCLEOTIDE SEQUENCE [LARGE SCALE GENOMIC DNA]</scope>
    <source>
        <strain evidence="5 6">JCM 6377</strain>
    </source>
</reference>
<keyword evidence="1" id="KW-0805">Transcription regulation</keyword>
<evidence type="ECO:0000256" key="1">
    <source>
        <dbReference type="ARBA" id="ARBA00023015"/>
    </source>
</evidence>
<dbReference type="InterPro" id="IPR036388">
    <property type="entry name" value="WH-like_DNA-bd_sf"/>
</dbReference>
<evidence type="ECO:0000256" key="2">
    <source>
        <dbReference type="ARBA" id="ARBA00023125"/>
    </source>
</evidence>
<dbReference type="EMBL" id="BLKS01000001">
    <property type="protein sequence ID" value="GFG50656.1"/>
    <property type="molecule type" value="Genomic_DNA"/>
</dbReference>
<dbReference type="Proteomes" id="UP000465302">
    <property type="component" value="Unassembled WGS sequence"/>
</dbReference>